<evidence type="ECO:0000256" key="5">
    <source>
        <dbReference type="ARBA" id="ARBA00022801"/>
    </source>
</evidence>
<dbReference type="SUPFAM" id="SSF57016">
    <property type="entry name" value="Plant lectins/antimicrobial peptides"/>
    <property type="match status" value="1"/>
</dbReference>
<dbReference type="GO" id="GO:0005975">
    <property type="term" value="P:carbohydrate metabolic process"/>
    <property type="evidence" value="ECO:0007669"/>
    <property type="project" value="InterPro"/>
</dbReference>
<keyword evidence="6" id="KW-0119">Carbohydrate metabolism</keyword>
<keyword evidence="7" id="KW-0170">Cobalt</keyword>
<organism evidence="12 13">
    <name type="scientific">Choiromyces venosus 120613-1</name>
    <dbReference type="NCBI Taxonomy" id="1336337"/>
    <lineage>
        <taxon>Eukaryota</taxon>
        <taxon>Fungi</taxon>
        <taxon>Dikarya</taxon>
        <taxon>Ascomycota</taxon>
        <taxon>Pezizomycotina</taxon>
        <taxon>Pezizomycetes</taxon>
        <taxon>Pezizales</taxon>
        <taxon>Tuberaceae</taxon>
        <taxon>Choiromyces</taxon>
    </lineage>
</organism>
<dbReference type="InterPro" id="IPR011330">
    <property type="entry name" value="Glyco_hydro/deAcase_b/a-brl"/>
</dbReference>
<dbReference type="GO" id="GO:0046872">
    <property type="term" value="F:metal ion binding"/>
    <property type="evidence" value="ECO:0007669"/>
    <property type="project" value="UniProtKB-KW"/>
</dbReference>
<evidence type="ECO:0000256" key="9">
    <source>
        <dbReference type="SAM" id="SignalP"/>
    </source>
</evidence>
<comment type="caution">
    <text evidence="8">Lacks conserved residue(s) required for the propagation of feature annotation.</text>
</comment>
<protein>
    <submittedName>
        <fullName evidence="12">Glycoside hydrolase/deacetylase</fullName>
    </submittedName>
</protein>
<feature type="signal peptide" evidence="9">
    <location>
        <begin position="1"/>
        <end position="25"/>
    </location>
</feature>
<evidence type="ECO:0000256" key="7">
    <source>
        <dbReference type="ARBA" id="ARBA00023285"/>
    </source>
</evidence>
<proteinExistence type="predicted"/>
<accession>A0A3N4JLH8</accession>
<dbReference type="InterPro" id="IPR002509">
    <property type="entry name" value="NODB_dom"/>
</dbReference>
<evidence type="ECO:0000256" key="2">
    <source>
        <dbReference type="ARBA" id="ARBA00022669"/>
    </source>
</evidence>
<reference evidence="12 13" key="1">
    <citation type="journal article" date="2018" name="Nat. Ecol. Evol.">
        <title>Pezizomycetes genomes reveal the molecular basis of ectomycorrhizal truffle lifestyle.</title>
        <authorList>
            <person name="Murat C."/>
            <person name="Payen T."/>
            <person name="Noel B."/>
            <person name="Kuo A."/>
            <person name="Morin E."/>
            <person name="Chen J."/>
            <person name="Kohler A."/>
            <person name="Krizsan K."/>
            <person name="Balestrini R."/>
            <person name="Da Silva C."/>
            <person name="Montanini B."/>
            <person name="Hainaut M."/>
            <person name="Levati E."/>
            <person name="Barry K.W."/>
            <person name="Belfiori B."/>
            <person name="Cichocki N."/>
            <person name="Clum A."/>
            <person name="Dockter R.B."/>
            <person name="Fauchery L."/>
            <person name="Guy J."/>
            <person name="Iotti M."/>
            <person name="Le Tacon F."/>
            <person name="Lindquist E.A."/>
            <person name="Lipzen A."/>
            <person name="Malagnac F."/>
            <person name="Mello A."/>
            <person name="Molinier V."/>
            <person name="Miyauchi S."/>
            <person name="Poulain J."/>
            <person name="Riccioni C."/>
            <person name="Rubini A."/>
            <person name="Sitrit Y."/>
            <person name="Splivallo R."/>
            <person name="Traeger S."/>
            <person name="Wang M."/>
            <person name="Zifcakova L."/>
            <person name="Wipf D."/>
            <person name="Zambonelli A."/>
            <person name="Paolocci F."/>
            <person name="Nowrousian M."/>
            <person name="Ottonello S."/>
            <person name="Baldrian P."/>
            <person name="Spatafora J.W."/>
            <person name="Henrissat B."/>
            <person name="Nagy L.G."/>
            <person name="Aury J.M."/>
            <person name="Wincker P."/>
            <person name="Grigoriev I.V."/>
            <person name="Bonfante P."/>
            <person name="Martin F.M."/>
        </authorList>
    </citation>
    <scope>NUCLEOTIDE SEQUENCE [LARGE SCALE GENOMIC DNA]</scope>
    <source>
        <strain evidence="12 13">120613-1</strain>
    </source>
</reference>
<gene>
    <name evidence="12" type="ORF">L873DRAFT_1790787</name>
</gene>
<evidence type="ECO:0000256" key="8">
    <source>
        <dbReference type="PROSITE-ProRule" id="PRU00261"/>
    </source>
</evidence>
<dbReference type="PANTHER" id="PTHR46471:SF2">
    <property type="entry name" value="CHITIN DEACETYLASE-RELATED"/>
    <property type="match status" value="1"/>
</dbReference>
<dbReference type="InterPro" id="IPR001002">
    <property type="entry name" value="Chitin-bd_1"/>
</dbReference>
<feature type="domain" description="Chitin-binding type-1" evidence="10">
    <location>
        <begin position="40"/>
        <end position="90"/>
    </location>
</feature>
<dbReference type="Proteomes" id="UP000276215">
    <property type="component" value="Unassembled WGS sequence"/>
</dbReference>
<dbReference type="EMBL" id="ML120402">
    <property type="protein sequence ID" value="RPA97611.1"/>
    <property type="molecule type" value="Genomic_DNA"/>
</dbReference>
<evidence type="ECO:0000259" key="11">
    <source>
        <dbReference type="PROSITE" id="PS51677"/>
    </source>
</evidence>
<name>A0A3N4JLH8_9PEZI</name>
<dbReference type="InterPro" id="IPR036861">
    <property type="entry name" value="Endochitinase-like_sf"/>
</dbReference>
<dbReference type="CDD" id="cd00035">
    <property type="entry name" value="ChtBD1"/>
    <property type="match status" value="1"/>
</dbReference>
<dbReference type="Gene3D" id="3.30.60.10">
    <property type="entry name" value="Endochitinase-like"/>
    <property type="match status" value="1"/>
</dbReference>
<comment type="cofactor">
    <cofactor evidence="1">
        <name>Co(2+)</name>
        <dbReference type="ChEBI" id="CHEBI:48828"/>
    </cofactor>
</comment>
<feature type="chain" id="PRO_5018248538" evidence="9">
    <location>
        <begin position="26"/>
        <end position="321"/>
    </location>
</feature>
<keyword evidence="8" id="KW-1015">Disulfide bond</keyword>
<dbReference type="SUPFAM" id="SSF88713">
    <property type="entry name" value="Glycoside hydrolase/deacetylase"/>
    <property type="match status" value="1"/>
</dbReference>
<evidence type="ECO:0000256" key="3">
    <source>
        <dbReference type="ARBA" id="ARBA00022723"/>
    </source>
</evidence>
<dbReference type="Pfam" id="PF01522">
    <property type="entry name" value="Polysacc_deac_1"/>
    <property type="match status" value="1"/>
</dbReference>
<keyword evidence="13" id="KW-1185">Reference proteome</keyword>
<evidence type="ECO:0000259" key="10">
    <source>
        <dbReference type="PROSITE" id="PS50941"/>
    </source>
</evidence>
<dbReference type="STRING" id="1336337.A0A3N4JLH8"/>
<sequence length="321" mass="34375">MISPISSIGLLWLSTYFGALVESTAIPPNTIFSRQSTTPDGTCGIQNSGNGNGYRCPDGTEKCCSQWGWCGGTSEYCGTGCQPGYGACDNGGGGTVPPDGGRSRPGNVPYGSMISSCTTGGVVALTFDDGPYIYTSDLLDLLARYQARATFFVNGQNWGAPITDPSNQDLIRRMISGGHQVGSHTWSHPSLSSLSTADMTSQMTSLESAITSAIGKYPTYMRPPYFECNDACLGVMDGLSYHVIYTNLDTLDWANTGNIQVSMDIFSQNVASNSLVLAHDVHPTTVYTLAEHMIVESQNRGLRLVTVGECLGDPSENWYRT</sequence>
<dbReference type="SMART" id="SM00270">
    <property type="entry name" value="ChtBD1"/>
    <property type="match status" value="1"/>
</dbReference>
<dbReference type="Pfam" id="PF00187">
    <property type="entry name" value="Chitin_bind_1"/>
    <property type="match status" value="1"/>
</dbReference>
<evidence type="ECO:0000256" key="1">
    <source>
        <dbReference type="ARBA" id="ARBA00001941"/>
    </source>
</evidence>
<evidence type="ECO:0000313" key="13">
    <source>
        <dbReference type="Proteomes" id="UP000276215"/>
    </source>
</evidence>
<dbReference type="PANTHER" id="PTHR46471">
    <property type="entry name" value="CHITIN DEACETYLASE"/>
    <property type="match status" value="1"/>
</dbReference>
<dbReference type="PROSITE" id="PS50941">
    <property type="entry name" value="CHIT_BIND_I_2"/>
    <property type="match status" value="1"/>
</dbReference>
<dbReference type="CDD" id="cd10951">
    <property type="entry name" value="CE4_ClCDA_like"/>
    <property type="match status" value="1"/>
</dbReference>
<feature type="domain" description="NodB homology" evidence="11">
    <location>
        <begin position="121"/>
        <end position="305"/>
    </location>
</feature>
<keyword evidence="5 12" id="KW-0378">Hydrolase</keyword>
<keyword evidence="4 9" id="KW-0732">Signal</keyword>
<dbReference type="GO" id="GO:0016810">
    <property type="term" value="F:hydrolase activity, acting on carbon-nitrogen (but not peptide) bonds"/>
    <property type="evidence" value="ECO:0007669"/>
    <property type="project" value="InterPro"/>
</dbReference>
<feature type="disulfide bond" evidence="8">
    <location>
        <begin position="63"/>
        <end position="77"/>
    </location>
</feature>
<keyword evidence="2 8" id="KW-0147">Chitin-binding</keyword>
<dbReference type="GO" id="GO:0008061">
    <property type="term" value="F:chitin binding"/>
    <property type="evidence" value="ECO:0007669"/>
    <property type="project" value="UniProtKB-UniRule"/>
</dbReference>
<dbReference type="PROSITE" id="PS51677">
    <property type="entry name" value="NODB"/>
    <property type="match status" value="1"/>
</dbReference>
<evidence type="ECO:0000256" key="4">
    <source>
        <dbReference type="ARBA" id="ARBA00022729"/>
    </source>
</evidence>
<dbReference type="AlphaFoldDB" id="A0A3N4JLH8"/>
<keyword evidence="3" id="KW-0479">Metal-binding</keyword>
<dbReference type="OrthoDB" id="2125469at2759"/>
<dbReference type="Gene3D" id="3.20.20.370">
    <property type="entry name" value="Glycoside hydrolase/deacetylase"/>
    <property type="match status" value="1"/>
</dbReference>
<evidence type="ECO:0000313" key="12">
    <source>
        <dbReference type="EMBL" id="RPA97611.1"/>
    </source>
</evidence>
<evidence type="ECO:0000256" key="6">
    <source>
        <dbReference type="ARBA" id="ARBA00023277"/>
    </source>
</evidence>